<dbReference type="InterPro" id="IPR022104">
    <property type="entry name" value="DUF3644"/>
</dbReference>
<dbReference type="EMBL" id="CP036265">
    <property type="protein sequence ID" value="QDT14482.1"/>
    <property type="molecule type" value="Genomic_DNA"/>
</dbReference>
<protein>
    <recommendedName>
        <fullName evidence="1">DUF3644 domain-containing protein</fullName>
    </recommendedName>
</protein>
<feature type="domain" description="DUF3644" evidence="1">
    <location>
        <begin position="1"/>
        <end position="189"/>
    </location>
</feature>
<name>A0A517P520_9PLAN</name>
<reference evidence="2 3" key="1">
    <citation type="submission" date="2019-02" db="EMBL/GenBank/DDBJ databases">
        <title>Deep-cultivation of Planctomycetes and their phenomic and genomic characterization uncovers novel biology.</title>
        <authorList>
            <person name="Wiegand S."/>
            <person name="Jogler M."/>
            <person name="Boedeker C."/>
            <person name="Pinto D."/>
            <person name="Vollmers J."/>
            <person name="Rivas-Marin E."/>
            <person name="Kohn T."/>
            <person name="Peeters S.H."/>
            <person name="Heuer A."/>
            <person name="Rast P."/>
            <person name="Oberbeckmann S."/>
            <person name="Bunk B."/>
            <person name="Jeske O."/>
            <person name="Meyerdierks A."/>
            <person name="Storesund J.E."/>
            <person name="Kallscheuer N."/>
            <person name="Luecker S."/>
            <person name="Lage O.M."/>
            <person name="Pohl T."/>
            <person name="Merkel B.J."/>
            <person name="Hornburger P."/>
            <person name="Mueller R.-W."/>
            <person name="Bruemmer F."/>
            <person name="Labrenz M."/>
            <person name="Spormann A.M."/>
            <person name="Op den Camp H."/>
            <person name="Overmann J."/>
            <person name="Amann R."/>
            <person name="Jetten M.S.M."/>
            <person name="Mascher T."/>
            <person name="Medema M.H."/>
            <person name="Devos D.P."/>
            <person name="Kaster A.-K."/>
            <person name="Ovreas L."/>
            <person name="Rohde M."/>
            <person name="Galperin M.Y."/>
            <person name="Jogler C."/>
        </authorList>
    </citation>
    <scope>NUCLEOTIDE SEQUENCE [LARGE SCALE GENOMIC DNA]</scope>
    <source>
        <strain evidence="2 3">CA12</strain>
    </source>
</reference>
<proteinExistence type="predicted"/>
<evidence type="ECO:0000259" key="1">
    <source>
        <dbReference type="Pfam" id="PF12358"/>
    </source>
</evidence>
<evidence type="ECO:0000313" key="3">
    <source>
        <dbReference type="Proteomes" id="UP000318741"/>
    </source>
</evidence>
<sequence>MLSAMEIYNKPDFKYREETFSILCVNAWELLLKSKLLNLSGNKVAALYVMDYKTLKSGKRSKIKHKKINRAGNPMTIGIEECWRGIQEDFGVKVDQAIIDNLTALTEVRDNAIHFVNDDISLCLVVQELGTAALQNYLHLATSWFGNILDGYNFYLMPLSFVREFDTSRGALLNPQEKKMLSYISSVEARHGTGKSSEDYNFLLRIDLKFHKGSTVDAVPVKYSKDADATEVRFSEEDITDRFPWDYSILTTRLGKRYEDFKVNKDYHKFRKQIERDKKLAHTRLLNPNNPNGGRKILYNPNIVRKFDAHYKRSSPDGNSGSNADT</sequence>
<organism evidence="2 3">
    <name type="scientific">Alienimonas californiensis</name>
    <dbReference type="NCBI Taxonomy" id="2527989"/>
    <lineage>
        <taxon>Bacteria</taxon>
        <taxon>Pseudomonadati</taxon>
        <taxon>Planctomycetota</taxon>
        <taxon>Planctomycetia</taxon>
        <taxon>Planctomycetales</taxon>
        <taxon>Planctomycetaceae</taxon>
        <taxon>Alienimonas</taxon>
    </lineage>
</organism>
<dbReference type="KEGG" id="acaf:CA12_05560"/>
<dbReference type="Pfam" id="PF12358">
    <property type="entry name" value="DUF3644"/>
    <property type="match status" value="1"/>
</dbReference>
<evidence type="ECO:0000313" key="2">
    <source>
        <dbReference type="EMBL" id="QDT14482.1"/>
    </source>
</evidence>
<accession>A0A517P520</accession>
<keyword evidence="3" id="KW-1185">Reference proteome</keyword>
<dbReference type="Proteomes" id="UP000318741">
    <property type="component" value="Chromosome"/>
</dbReference>
<dbReference type="AlphaFoldDB" id="A0A517P520"/>
<gene>
    <name evidence="2" type="ORF">CA12_05560</name>
</gene>